<comment type="similarity">
    <text evidence="1 2">Belongs to the iron/ascorbate-dependent oxidoreductase family.</text>
</comment>
<dbReference type="VEuPathDB" id="FungiDB:F9C07_8095"/>
<evidence type="ECO:0000313" key="5">
    <source>
        <dbReference type="Proteomes" id="UP000596276"/>
    </source>
</evidence>
<keyword evidence="2" id="KW-0479">Metal-binding</keyword>
<reference evidence="5" key="1">
    <citation type="journal article" date="2021" name="G3 (Bethesda)">
        <title>Chromosome assembled and annotated genome sequence of Aspergillus flavus NRRL 3357.</title>
        <authorList>
            <person name="Skerker J.M."/>
            <person name="Pianalto K.M."/>
            <person name="Mondo S.J."/>
            <person name="Yang K."/>
            <person name="Arkin A.P."/>
            <person name="Keller N.P."/>
            <person name="Grigoriev I.V."/>
            <person name="Louise Glass N.L."/>
        </authorList>
    </citation>
    <scope>NUCLEOTIDE SEQUENCE [LARGE SCALE GENOMIC DNA]</scope>
    <source>
        <strain evidence="5">ATCC 200026 / FGSC A1120 / IAM 13836 / NRRL 3357 / JCM 12722 / SRRC 167</strain>
    </source>
</reference>
<accession>A0A7U2N182</accession>
<dbReference type="Pfam" id="PF14226">
    <property type="entry name" value="DIOX_N"/>
    <property type="match status" value="1"/>
</dbReference>
<evidence type="ECO:0000313" key="4">
    <source>
        <dbReference type="EMBL" id="QRD93648.1"/>
    </source>
</evidence>
<sequence>MFPSLDFSRFHDPSQREEFCRQFVSTLKEYGFAKLINHGISCAQIDLAFAAARRFFQLPLEQKLKSPHPATAHPHRGFSPVGLENIGAVSDYGSAAGSPYLKDMKVIESYDIGSEYDPLYKNIWPPKGVDDAFQPTFTAFFEAGYRAELTILKALSIGLGLPEHKLGQLHADQTNELRITHYPAVARGEFAHSTRIATHTDFGTITLLFQDAVGGLQMEVPPHSGQFADIESGGPYECILNVGDCLQKWTGLHSARHRVHLPDRSKEEQINGIVPERFSIAYFAKPDRAAILRPLLLEGVPEEKYLTANEFQHMRIAGTY</sequence>
<dbReference type="InterPro" id="IPR050231">
    <property type="entry name" value="Iron_ascorbate_oxido_reductase"/>
</dbReference>
<dbReference type="InterPro" id="IPR044861">
    <property type="entry name" value="IPNS-like_FE2OG_OXY"/>
</dbReference>
<dbReference type="Proteomes" id="UP000596276">
    <property type="component" value="Chromosome 6"/>
</dbReference>
<dbReference type="GO" id="GO:0044283">
    <property type="term" value="P:small molecule biosynthetic process"/>
    <property type="evidence" value="ECO:0007669"/>
    <property type="project" value="UniProtKB-ARBA"/>
</dbReference>
<name>A0A7U2N182_ASPFN</name>
<dbReference type="AlphaFoldDB" id="A0A7U2N182"/>
<dbReference type="Pfam" id="PF03171">
    <property type="entry name" value="2OG-FeII_Oxy"/>
    <property type="match status" value="1"/>
</dbReference>
<gene>
    <name evidence="4" type="ORF">F9C07_8095</name>
</gene>
<dbReference type="InterPro" id="IPR005123">
    <property type="entry name" value="Oxoglu/Fe-dep_dioxygenase_dom"/>
</dbReference>
<protein>
    <recommendedName>
        <fullName evidence="3">Fe2OG dioxygenase domain-containing protein</fullName>
    </recommendedName>
</protein>
<keyword evidence="2" id="KW-0560">Oxidoreductase</keyword>
<evidence type="ECO:0000256" key="2">
    <source>
        <dbReference type="RuleBase" id="RU003682"/>
    </source>
</evidence>
<keyword evidence="5" id="KW-1185">Reference proteome</keyword>
<keyword evidence="2" id="KW-0408">Iron</keyword>
<dbReference type="VEuPathDB" id="FungiDB:AFLA_008606"/>
<dbReference type="EMBL" id="CP044623">
    <property type="protein sequence ID" value="QRD93648.1"/>
    <property type="molecule type" value="Genomic_DNA"/>
</dbReference>
<evidence type="ECO:0000256" key="1">
    <source>
        <dbReference type="ARBA" id="ARBA00008056"/>
    </source>
</evidence>
<dbReference type="PANTHER" id="PTHR47990">
    <property type="entry name" value="2-OXOGLUTARATE (2OG) AND FE(II)-DEPENDENT OXYGENASE SUPERFAMILY PROTEIN-RELATED"/>
    <property type="match status" value="1"/>
</dbReference>
<proteinExistence type="inferred from homology"/>
<dbReference type="SUPFAM" id="SSF51197">
    <property type="entry name" value="Clavaminate synthase-like"/>
    <property type="match status" value="1"/>
</dbReference>
<dbReference type="GO" id="GO:0046872">
    <property type="term" value="F:metal ion binding"/>
    <property type="evidence" value="ECO:0007669"/>
    <property type="project" value="UniProtKB-KW"/>
</dbReference>
<organism evidence="4 5">
    <name type="scientific">Aspergillus flavus (strain ATCC 200026 / FGSC A1120 / IAM 13836 / NRRL 3357 / JCM 12722 / SRRC 167)</name>
    <dbReference type="NCBI Taxonomy" id="332952"/>
    <lineage>
        <taxon>Eukaryota</taxon>
        <taxon>Fungi</taxon>
        <taxon>Dikarya</taxon>
        <taxon>Ascomycota</taxon>
        <taxon>Pezizomycotina</taxon>
        <taxon>Eurotiomycetes</taxon>
        <taxon>Eurotiomycetidae</taxon>
        <taxon>Eurotiales</taxon>
        <taxon>Aspergillaceae</taxon>
        <taxon>Aspergillus</taxon>
        <taxon>Aspergillus subgen. Circumdati</taxon>
    </lineage>
</organism>
<dbReference type="OMA" id="EFQHMRI"/>
<dbReference type="GO" id="GO:0016491">
    <property type="term" value="F:oxidoreductase activity"/>
    <property type="evidence" value="ECO:0007669"/>
    <property type="project" value="UniProtKB-KW"/>
</dbReference>
<dbReference type="PROSITE" id="PS51471">
    <property type="entry name" value="FE2OG_OXY"/>
    <property type="match status" value="1"/>
</dbReference>
<evidence type="ECO:0000259" key="3">
    <source>
        <dbReference type="PROSITE" id="PS51471"/>
    </source>
</evidence>
<dbReference type="InterPro" id="IPR027443">
    <property type="entry name" value="IPNS-like_sf"/>
</dbReference>
<dbReference type="Gene3D" id="2.60.120.330">
    <property type="entry name" value="B-lactam Antibiotic, Isopenicillin N Synthase, Chain"/>
    <property type="match status" value="1"/>
</dbReference>
<dbReference type="InterPro" id="IPR026992">
    <property type="entry name" value="DIOX_N"/>
</dbReference>
<feature type="domain" description="Fe2OG dioxygenase" evidence="3">
    <location>
        <begin position="173"/>
        <end position="286"/>
    </location>
</feature>